<dbReference type="EMBL" id="JACCEL010000038">
    <property type="protein sequence ID" value="MBG9979249.1"/>
    <property type="molecule type" value="Genomic_DNA"/>
</dbReference>
<evidence type="ECO:0000313" key="2">
    <source>
        <dbReference type="Proteomes" id="UP000823401"/>
    </source>
</evidence>
<name>A0ABS0LM80_9LACT</name>
<comment type="caution">
    <text evidence="1">The sequence shown here is derived from an EMBL/GenBank/DDBJ whole genome shotgun (WGS) entry which is preliminary data.</text>
</comment>
<evidence type="ECO:0000313" key="1">
    <source>
        <dbReference type="EMBL" id="MBG9979249.1"/>
    </source>
</evidence>
<dbReference type="Proteomes" id="UP000823401">
    <property type="component" value="Unassembled WGS sequence"/>
</dbReference>
<dbReference type="RefSeq" id="WP_197105276.1">
    <property type="nucleotide sequence ID" value="NZ_JACCEL010000038.1"/>
</dbReference>
<proteinExistence type="predicted"/>
<accession>A0ABS0LM80</accession>
<organism evidence="1 2">
    <name type="scientific">Ruoffia tabacinasalis</name>
    <dbReference type="NCBI Taxonomy" id="87458"/>
    <lineage>
        <taxon>Bacteria</taxon>
        <taxon>Bacillati</taxon>
        <taxon>Bacillota</taxon>
        <taxon>Bacilli</taxon>
        <taxon>Lactobacillales</taxon>
        <taxon>Aerococcaceae</taxon>
        <taxon>Ruoffia</taxon>
    </lineage>
</organism>
<keyword evidence="2" id="KW-1185">Reference proteome</keyword>
<gene>
    <name evidence="1" type="ORF">HYQ42_10730</name>
</gene>
<protein>
    <submittedName>
        <fullName evidence="1">Uncharacterized protein</fullName>
    </submittedName>
</protein>
<sequence>MTQWSSNELETMFQLYSKKQDQPVSYYTMPDYKQLSKELAKPSVTMQLLCEEYAQKARFNHKIYYKLTQFKKHYNDYLSKMSFSHVLHHEAGEQVQVDWTGKRP</sequence>
<reference evidence="1 2" key="1">
    <citation type="submission" date="2020-07" db="EMBL/GenBank/DDBJ databases">
        <title>Facklamia lactis sp. nov., isolated from raw milk.</title>
        <authorList>
            <person name="Doll E.V."/>
            <person name="Huptas C."/>
            <person name="Staib L."/>
            <person name="Wenning M."/>
            <person name="Scherer S."/>
        </authorList>
    </citation>
    <scope>NUCLEOTIDE SEQUENCE [LARGE SCALE GENOMIC DNA]</scope>
    <source>
        <strain evidence="1 2">DSM 104272</strain>
    </source>
</reference>